<evidence type="ECO:0000313" key="2">
    <source>
        <dbReference type="EMBL" id="CAF1195193.1"/>
    </source>
</evidence>
<keyword evidence="1" id="KW-0472">Membrane</keyword>
<gene>
    <name evidence="4" type="ORF">OTI717_LOCUS28371</name>
    <name evidence="2" type="ORF">RFH988_LOCUS24284</name>
    <name evidence="3" type="ORF">SEV965_LOCUS25297</name>
</gene>
<reference evidence="4" key="1">
    <citation type="submission" date="2021-02" db="EMBL/GenBank/DDBJ databases">
        <authorList>
            <person name="Nowell W R."/>
        </authorList>
    </citation>
    <scope>NUCLEOTIDE SEQUENCE</scope>
</reference>
<evidence type="ECO:0000313" key="5">
    <source>
        <dbReference type="Proteomes" id="UP000663823"/>
    </source>
</evidence>
<proteinExistence type="predicted"/>
<evidence type="ECO:0000313" key="4">
    <source>
        <dbReference type="EMBL" id="CAF3988995.1"/>
    </source>
</evidence>
<protein>
    <submittedName>
        <fullName evidence="4">Uncharacterized protein</fullName>
    </submittedName>
</protein>
<name>A0A819MYU2_9BILA</name>
<dbReference type="Proteomes" id="UP000663823">
    <property type="component" value="Unassembled WGS sequence"/>
</dbReference>
<keyword evidence="1" id="KW-1133">Transmembrane helix</keyword>
<dbReference type="AlphaFoldDB" id="A0A819MYU2"/>
<evidence type="ECO:0000313" key="3">
    <source>
        <dbReference type="EMBL" id="CAF1281857.1"/>
    </source>
</evidence>
<feature type="transmembrane region" description="Helical" evidence="1">
    <location>
        <begin position="103"/>
        <end position="122"/>
    </location>
</feature>
<dbReference type="OrthoDB" id="10486266at2759"/>
<dbReference type="EMBL" id="CAJOAX010006704">
    <property type="protein sequence ID" value="CAF3988995.1"/>
    <property type="molecule type" value="Genomic_DNA"/>
</dbReference>
<dbReference type="Proteomes" id="UP000663889">
    <property type="component" value="Unassembled WGS sequence"/>
</dbReference>
<keyword evidence="1" id="KW-0812">Transmembrane</keyword>
<dbReference type="Proteomes" id="UP000663882">
    <property type="component" value="Unassembled WGS sequence"/>
</dbReference>
<sequence>MINHDQSNKQNNEKVFEYIVSRLIYFYITEHRIKKVFDTFIAALHDFNDVTHRGEDLCGGSRPDIFLALRIHTLFRTIIDKKINNNNYMIEIIEKELLHNLEIYYFLIGILFIPVVITQPMINQSFSEIKSIESLIKYYQCIAKNLIKKIKELEINEEYTIPTGWIGHAICVSFQRFNETHIIIRIDNPSPDYPRDMHEIEYSINGYKRIKPKVLGKLHVNKLDENLDDYFVLLIDSVKRDLTLDEGSSLIYNRNGKIRHLEEVEINNLPNFDEQANANCFVKCFEPGVRIRLGEMHQQFYDQLLLWE</sequence>
<organism evidence="4 5">
    <name type="scientific">Rotaria sordida</name>
    <dbReference type="NCBI Taxonomy" id="392033"/>
    <lineage>
        <taxon>Eukaryota</taxon>
        <taxon>Metazoa</taxon>
        <taxon>Spiralia</taxon>
        <taxon>Gnathifera</taxon>
        <taxon>Rotifera</taxon>
        <taxon>Eurotatoria</taxon>
        <taxon>Bdelloidea</taxon>
        <taxon>Philodinida</taxon>
        <taxon>Philodinidae</taxon>
        <taxon>Rotaria</taxon>
    </lineage>
</organism>
<dbReference type="EMBL" id="CAJNOO010001757">
    <property type="protein sequence ID" value="CAF1195193.1"/>
    <property type="molecule type" value="Genomic_DNA"/>
</dbReference>
<comment type="caution">
    <text evidence="4">The sequence shown here is derived from an EMBL/GenBank/DDBJ whole genome shotgun (WGS) entry which is preliminary data.</text>
</comment>
<accession>A0A819MYU2</accession>
<evidence type="ECO:0000256" key="1">
    <source>
        <dbReference type="SAM" id="Phobius"/>
    </source>
</evidence>
<dbReference type="EMBL" id="CAJNOU010002025">
    <property type="protein sequence ID" value="CAF1281857.1"/>
    <property type="molecule type" value="Genomic_DNA"/>
</dbReference>